<organism evidence="1 2">
    <name type="scientific">Noviherbaspirillum pedocola</name>
    <dbReference type="NCBI Taxonomy" id="2801341"/>
    <lineage>
        <taxon>Bacteria</taxon>
        <taxon>Pseudomonadati</taxon>
        <taxon>Pseudomonadota</taxon>
        <taxon>Betaproteobacteria</taxon>
        <taxon>Burkholderiales</taxon>
        <taxon>Oxalobacteraceae</taxon>
        <taxon>Noviherbaspirillum</taxon>
    </lineage>
</organism>
<protein>
    <submittedName>
        <fullName evidence="1">Uncharacterized protein</fullName>
    </submittedName>
</protein>
<reference evidence="1" key="1">
    <citation type="submission" date="2021-01" db="EMBL/GenBank/DDBJ databases">
        <title>Genome sequence of strain Noviherbaspirillum sp. DKR-6.</title>
        <authorList>
            <person name="Chaudhary D.K."/>
        </authorList>
    </citation>
    <scope>NUCLEOTIDE SEQUENCE</scope>
    <source>
        <strain evidence="1">DKR-6</strain>
    </source>
</reference>
<dbReference type="AlphaFoldDB" id="A0A934SR14"/>
<dbReference type="Proteomes" id="UP000622890">
    <property type="component" value="Unassembled WGS sequence"/>
</dbReference>
<name>A0A934SR14_9BURK</name>
<keyword evidence="2" id="KW-1185">Reference proteome</keyword>
<gene>
    <name evidence="1" type="ORF">JJB74_03635</name>
</gene>
<comment type="caution">
    <text evidence="1">The sequence shown here is derived from an EMBL/GenBank/DDBJ whole genome shotgun (WGS) entry which is preliminary data.</text>
</comment>
<evidence type="ECO:0000313" key="2">
    <source>
        <dbReference type="Proteomes" id="UP000622890"/>
    </source>
</evidence>
<dbReference type="RefSeq" id="WP_200590431.1">
    <property type="nucleotide sequence ID" value="NZ_JAEPBG010000001.1"/>
</dbReference>
<proteinExistence type="predicted"/>
<sequence length="117" mass="13703">MIKNEKIAEYIRAKTFSKTGDFQSYLNFFVENYDEFEIFLNANSRFSFGNGMKKYERLACHLLHERGITWKDGGKIPSALVRNFFKLARREKEAAAPKRIIPCEKATVFRTFHPSDL</sequence>
<dbReference type="EMBL" id="JAEPBG010000001">
    <property type="protein sequence ID" value="MBK4733698.1"/>
    <property type="molecule type" value="Genomic_DNA"/>
</dbReference>
<accession>A0A934SR14</accession>
<evidence type="ECO:0000313" key="1">
    <source>
        <dbReference type="EMBL" id="MBK4733698.1"/>
    </source>
</evidence>